<evidence type="ECO:0000313" key="1">
    <source>
        <dbReference type="EMBL" id="SVB77627.1"/>
    </source>
</evidence>
<protein>
    <submittedName>
        <fullName evidence="1">Uncharacterized protein</fullName>
    </submittedName>
</protein>
<feature type="non-terminal residue" evidence="1">
    <location>
        <position position="1"/>
    </location>
</feature>
<sequence>VETYVAEVTQDLKQWGELETIKGTGNQVKFIDPRLPIVPFKRNFYRVKV</sequence>
<dbReference type="EMBL" id="UINC01056968">
    <property type="protein sequence ID" value="SVB77627.1"/>
    <property type="molecule type" value="Genomic_DNA"/>
</dbReference>
<organism evidence="1">
    <name type="scientific">marine metagenome</name>
    <dbReference type="NCBI Taxonomy" id="408172"/>
    <lineage>
        <taxon>unclassified sequences</taxon>
        <taxon>metagenomes</taxon>
        <taxon>ecological metagenomes</taxon>
    </lineage>
</organism>
<feature type="non-terminal residue" evidence="1">
    <location>
        <position position="49"/>
    </location>
</feature>
<accession>A0A382GSL3</accession>
<gene>
    <name evidence="1" type="ORF">METZ01_LOCUS230481</name>
</gene>
<name>A0A382GSL3_9ZZZZ</name>
<reference evidence="1" key="1">
    <citation type="submission" date="2018-05" db="EMBL/GenBank/DDBJ databases">
        <authorList>
            <person name="Lanie J.A."/>
            <person name="Ng W.-L."/>
            <person name="Kazmierczak K.M."/>
            <person name="Andrzejewski T.M."/>
            <person name="Davidsen T.M."/>
            <person name="Wayne K.J."/>
            <person name="Tettelin H."/>
            <person name="Glass J.I."/>
            <person name="Rusch D."/>
            <person name="Podicherti R."/>
            <person name="Tsui H.-C.T."/>
            <person name="Winkler M.E."/>
        </authorList>
    </citation>
    <scope>NUCLEOTIDE SEQUENCE</scope>
</reference>
<proteinExistence type="predicted"/>
<dbReference type="AlphaFoldDB" id="A0A382GSL3"/>